<accession>A0AC61NR08</accession>
<proteinExistence type="predicted"/>
<evidence type="ECO:0000313" key="1">
    <source>
        <dbReference type="EMBL" id="QZE14019.1"/>
    </source>
</evidence>
<dbReference type="Proteomes" id="UP000826212">
    <property type="component" value="Chromosome"/>
</dbReference>
<gene>
    <name evidence="1" type="ORF">K4L44_16050</name>
</gene>
<protein>
    <submittedName>
        <fullName evidence="1">Uncharacterized protein</fullName>
    </submittedName>
</protein>
<keyword evidence="2" id="KW-1185">Reference proteome</keyword>
<reference evidence="1" key="1">
    <citation type="submission" date="2021-08" db="EMBL/GenBank/DDBJ databases">
        <title>Novel anaerobic bacterium isolated from sea squirt in East Sea, Republic of Korea.</title>
        <authorList>
            <person name="Nguyen T.H."/>
            <person name="Li Z."/>
            <person name="Lee Y.-J."/>
            <person name="Ko J."/>
            <person name="Kim S.-G."/>
        </authorList>
    </citation>
    <scope>NUCLEOTIDE SEQUENCE</scope>
    <source>
        <strain evidence="1">KCTC 25031</strain>
    </source>
</reference>
<organism evidence="1 2">
    <name type="scientific">Halosquirtibacter laminarini</name>
    <dbReference type="NCBI Taxonomy" id="3374600"/>
    <lineage>
        <taxon>Bacteria</taxon>
        <taxon>Pseudomonadati</taxon>
        <taxon>Bacteroidota</taxon>
        <taxon>Bacteroidia</taxon>
        <taxon>Marinilabiliales</taxon>
        <taxon>Prolixibacteraceae</taxon>
        <taxon>Halosquirtibacter</taxon>
    </lineage>
</organism>
<dbReference type="EMBL" id="CP081303">
    <property type="protein sequence ID" value="QZE14019.1"/>
    <property type="molecule type" value="Genomic_DNA"/>
</dbReference>
<name>A0AC61NR08_9BACT</name>
<evidence type="ECO:0000313" key="2">
    <source>
        <dbReference type="Proteomes" id="UP000826212"/>
    </source>
</evidence>
<sequence>MKRACVVLLFCSFLFSCSEKISEDLPIDEERVTAMSSEDAVDVEISERVMNTEVDVYSLRKADVDVLNQNVATKSTNGGGLTKWMSRYRDGKMPFVSVERGDANTFEYRITVYYINGVALKSGEELSGKITITVSHYGSNGSSFRSIEYDDFKVNDIMIEGIVDREVSVGTYGGLVISSESQLLFSRNGVVFVSRTASYLTRWTEGMDTPLIWSDDVMETTGSDTMTTDNNKYSRTIVEPVVKIRSCPFPIQGVINVESSMSVGYRIDYGNGACDKEYEITFN</sequence>